<evidence type="ECO:0000256" key="2">
    <source>
        <dbReference type="ARBA" id="ARBA00022801"/>
    </source>
</evidence>
<dbReference type="HAMAP" id="MF_01876">
    <property type="entry name" value="PsiMP_glycosidase"/>
    <property type="match status" value="1"/>
</dbReference>
<keyword evidence="5 6" id="KW-0326">Glycosidase</keyword>
<keyword evidence="4 6" id="KW-0456">Lyase</keyword>
<gene>
    <name evidence="6" type="primary">psuG</name>
    <name evidence="7" type="ORF">GCM10009676_03660</name>
</gene>
<comment type="similarity">
    <text evidence="6">Belongs to the pseudouridine-5'-phosphate glycosidase family.</text>
</comment>
<feature type="binding site" evidence="6">
    <location>
        <begin position="156"/>
        <end position="158"/>
    </location>
    <ligand>
        <name>substrate</name>
    </ligand>
</feature>
<keyword evidence="3 6" id="KW-0464">Manganese</keyword>
<evidence type="ECO:0000313" key="7">
    <source>
        <dbReference type="EMBL" id="GAA1225136.1"/>
    </source>
</evidence>
<comment type="function">
    <text evidence="6">Catalyzes the reversible cleavage of pseudouridine 5'-phosphate (PsiMP) to ribose 5-phosphate and uracil. Functions biologically in the cleavage direction, as part of a pseudouridine degradation pathway.</text>
</comment>
<evidence type="ECO:0000256" key="3">
    <source>
        <dbReference type="ARBA" id="ARBA00023211"/>
    </source>
</evidence>
<dbReference type="PANTHER" id="PTHR42909:SF1">
    <property type="entry name" value="CARBOHYDRATE KINASE PFKB DOMAIN-CONTAINING PROTEIN"/>
    <property type="match status" value="1"/>
</dbReference>
<comment type="catalytic activity">
    <reaction evidence="6">
        <text>D-ribose 5-phosphate + uracil = psi-UMP + H2O</text>
        <dbReference type="Rhea" id="RHEA:18337"/>
        <dbReference type="ChEBI" id="CHEBI:15377"/>
        <dbReference type="ChEBI" id="CHEBI:17568"/>
        <dbReference type="ChEBI" id="CHEBI:58380"/>
        <dbReference type="ChEBI" id="CHEBI:78346"/>
        <dbReference type="EC" id="4.2.1.70"/>
    </reaction>
</comment>
<accession>A0ABP4GHC1</accession>
<evidence type="ECO:0000256" key="5">
    <source>
        <dbReference type="ARBA" id="ARBA00023295"/>
    </source>
</evidence>
<dbReference type="EMBL" id="BAAALN010000001">
    <property type="protein sequence ID" value="GAA1225136.1"/>
    <property type="molecule type" value="Genomic_DNA"/>
</dbReference>
<comment type="caution">
    <text evidence="7">The sequence shown here is derived from an EMBL/GenBank/DDBJ whole genome shotgun (WGS) entry which is preliminary data.</text>
</comment>
<feature type="binding site" evidence="6">
    <location>
        <position position="119"/>
    </location>
    <ligand>
        <name>substrate</name>
    </ligand>
</feature>
<evidence type="ECO:0000313" key="8">
    <source>
        <dbReference type="Proteomes" id="UP001500653"/>
    </source>
</evidence>
<protein>
    <recommendedName>
        <fullName evidence="6">Pseudouridine-5'-phosphate glycosidase</fullName>
        <shortName evidence="6">PsiMP glycosidase</shortName>
        <ecNumber evidence="6">4.2.1.70</ecNumber>
    </recommendedName>
</protein>
<dbReference type="GO" id="GO:0016798">
    <property type="term" value="F:hydrolase activity, acting on glycosyl bonds"/>
    <property type="evidence" value="ECO:0007669"/>
    <property type="project" value="UniProtKB-KW"/>
</dbReference>
<proteinExistence type="inferred from homology"/>
<feature type="active site" description="Proton donor" evidence="6">
    <location>
        <position position="37"/>
    </location>
</feature>
<sequence>MTSTPRHATAPATAAPVRLSAEVADALEAGSAVVALESTILSHGLPPGRNLEVAGRLENTVRRAGAVPATIAVLDGTPLVGLTTAQLERVCSPEEDLDKLSARDLGPALASGRSGATTVAGTSVLAHAAGIGVFATGGLGGVHLPPPGETTTWDVSADLAVLGRTPILVVCSGMKSILDIPATLEVLETGSVPVLGYGVDEFPAFYLRSSGQPVPHRVDGPEQVAGAMRAHRTFSPAGMLLANPIPEEAEMDRELHDRLLVEGLAEVTGSAVSGGDVTPALLEHFHTASGGVSLDANEELVVANAELASLVAVELAR</sequence>
<keyword evidence="8" id="KW-1185">Reference proteome</keyword>
<evidence type="ECO:0000256" key="6">
    <source>
        <dbReference type="HAMAP-Rule" id="MF_01876"/>
    </source>
</evidence>
<dbReference type="Pfam" id="PF04227">
    <property type="entry name" value="Indigoidine_A"/>
    <property type="match status" value="1"/>
</dbReference>
<dbReference type="InterPro" id="IPR022830">
    <property type="entry name" value="Indigdn_synthA-like"/>
</dbReference>
<dbReference type="RefSeq" id="WP_372493040.1">
    <property type="nucleotide sequence ID" value="NZ_BAAALN010000001.1"/>
</dbReference>
<reference evidence="8" key="1">
    <citation type="journal article" date="2019" name="Int. J. Syst. Evol. Microbiol.">
        <title>The Global Catalogue of Microorganisms (GCM) 10K type strain sequencing project: providing services to taxonomists for standard genome sequencing and annotation.</title>
        <authorList>
            <consortium name="The Broad Institute Genomics Platform"/>
            <consortium name="The Broad Institute Genome Sequencing Center for Infectious Disease"/>
            <person name="Wu L."/>
            <person name="Ma J."/>
        </authorList>
    </citation>
    <scope>NUCLEOTIDE SEQUENCE [LARGE SCALE GENOMIC DNA]</scope>
    <source>
        <strain evidence="8">JCM 13023</strain>
    </source>
</reference>
<feature type="active site" description="Nucleophile" evidence="6">
    <location>
        <position position="175"/>
    </location>
</feature>
<keyword evidence="1 6" id="KW-0479">Metal-binding</keyword>
<name>A0ABP4GHC1_9PSEU</name>
<evidence type="ECO:0000256" key="4">
    <source>
        <dbReference type="ARBA" id="ARBA00023239"/>
    </source>
</evidence>
<dbReference type="Gene3D" id="3.40.1790.10">
    <property type="entry name" value="Indigoidine synthase domain"/>
    <property type="match status" value="1"/>
</dbReference>
<comment type="subunit">
    <text evidence="6">Homotrimer.</text>
</comment>
<dbReference type="InterPro" id="IPR007342">
    <property type="entry name" value="PsuG"/>
</dbReference>
<keyword evidence="2 6" id="KW-0378">Hydrolase</keyword>
<feature type="binding site" evidence="6">
    <location>
        <position position="99"/>
    </location>
    <ligand>
        <name>substrate</name>
    </ligand>
</feature>
<dbReference type="SUPFAM" id="SSF110581">
    <property type="entry name" value="Indigoidine synthase A-like"/>
    <property type="match status" value="1"/>
</dbReference>
<dbReference type="EC" id="4.2.1.70" evidence="6"/>
<evidence type="ECO:0000256" key="1">
    <source>
        <dbReference type="ARBA" id="ARBA00022723"/>
    </source>
</evidence>
<feature type="binding site" evidence="6">
    <location>
        <position position="154"/>
    </location>
    <ligand>
        <name>Mn(2+)</name>
        <dbReference type="ChEBI" id="CHEBI:29035"/>
    </ligand>
</feature>
<dbReference type="PANTHER" id="PTHR42909">
    <property type="entry name" value="ZGC:136858"/>
    <property type="match status" value="1"/>
</dbReference>
<dbReference type="Proteomes" id="UP001500653">
    <property type="component" value="Unassembled WGS sequence"/>
</dbReference>
<organism evidence="7 8">
    <name type="scientific">Prauserella halophila</name>
    <dbReference type="NCBI Taxonomy" id="185641"/>
    <lineage>
        <taxon>Bacteria</taxon>
        <taxon>Bacillati</taxon>
        <taxon>Actinomycetota</taxon>
        <taxon>Actinomycetes</taxon>
        <taxon>Pseudonocardiales</taxon>
        <taxon>Pseudonocardiaceae</taxon>
        <taxon>Prauserella</taxon>
    </lineage>
</organism>
<comment type="cofactor">
    <cofactor evidence="6">
        <name>Mn(2+)</name>
        <dbReference type="ChEBI" id="CHEBI:29035"/>
    </cofactor>
    <text evidence="6">Binds 1 Mn(2+) ion per subunit.</text>
</comment>